<dbReference type="GO" id="GO:0003677">
    <property type="term" value="F:DNA binding"/>
    <property type="evidence" value="ECO:0007669"/>
    <property type="project" value="UniProtKB-KW"/>
</dbReference>
<dbReference type="RefSeq" id="WP_245912563.1">
    <property type="nucleotide sequence ID" value="NZ_PYGI01000002.1"/>
</dbReference>
<dbReference type="PANTHER" id="PTHR42756:SF1">
    <property type="entry name" value="TRANSCRIPTIONAL REPRESSOR OF EMRAB OPERON"/>
    <property type="match status" value="1"/>
</dbReference>
<reference evidence="5 6" key="1">
    <citation type="submission" date="2018-03" db="EMBL/GenBank/DDBJ databases">
        <title>Genomic Encyclopedia of Archaeal and Bacterial Type Strains, Phase II (KMG-II): from individual species to whole genera.</title>
        <authorList>
            <person name="Goeker M."/>
        </authorList>
    </citation>
    <scope>NUCLEOTIDE SEQUENCE [LARGE SCALE GENOMIC DNA]</scope>
    <source>
        <strain evidence="5 6">DSM 17586</strain>
    </source>
</reference>
<keyword evidence="6" id="KW-1185">Reference proteome</keyword>
<evidence type="ECO:0000256" key="1">
    <source>
        <dbReference type="ARBA" id="ARBA00023015"/>
    </source>
</evidence>
<dbReference type="Proteomes" id="UP000242133">
    <property type="component" value="Unassembled WGS sequence"/>
</dbReference>
<comment type="caution">
    <text evidence="5">The sequence shown here is derived from an EMBL/GenBank/DDBJ whole genome shotgun (WGS) entry which is preliminary data.</text>
</comment>
<proteinExistence type="predicted"/>
<dbReference type="EMBL" id="PYGI01000002">
    <property type="protein sequence ID" value="PSL16143.1"/>
    <property type="molecule type" value="Genomic_DNA"/>
</dbReference>
<dbReference type="Gene3D" id="1.10.10.10">
    <property type="entry name" value="Winged helix-like DNA-binding domain superfamily/Winged helix DNA-binding domain"/>
    <property type="match status" value="1"/>
</dbReference>
<evidence type="ECO:0000256" key="3">
    <source>
        <dbReference type="ARBA" id="ARBA00023163"/>
    </source>
</evidence>
<dbReference type="InterPro" id="IPR000835">
    <property type="entry name" value="HTH_MarR-typ"/>
</dbReference>
<sequence length="154" mass="17868">MPPIPAGLTGNLSLMRKYEDSIPLKLLKAREVTMGFFRPILQEIPLTEQQWRVIRALDEYGELESKQLADICCILSPSLTGIISRLEQQDYIQRRRSPEDQRRVLISLTEKAKTMFDAISPTLEARYQEITEQFSRENMEQLDNLLSQLCKIKP</sequence>
<evidence type="ECO:0000313" key="6">
    <source>
        <dbReference type="Proteomes" id="UP000242133"/>
    </source>
</evidence>
<evidence type="ECO:0000313" key="5">
    <source>
        <dbReference type="EMBL" id="PSL16143.1"/>
    </source>
</evidence>
<dbReference type="NCBIfam" id="TIGR02337">
    <property type="entry name" value="HpaR"/>
    <property type="match status" value="1"/>
</dbReference>
<keyword evidence="1" id="KW-0805">Transcription regulation</keyword>
<evidence type="ECO:0000256" key="2">
    <source>
        <dbReference type="ARBA" id="ARBA00023125"/>
    </source>
</evidence>
<dbReference type="InterPro" id="IPR023187">
    <property type="entry name" value="Tscrpt_reg_MarR-type_CS"/>
</dbReference>
<accession>A0A2P8F378</accession>
<dbReference type="PROSITE" id="PS50995">
    <property type="entry name" value="HTH_MARR_2"/>
    <property type="match status" value="1"/>
</dbReference>
<dbReference type="PROSITE" id="PS01117">
    <property type="entry name" value="HTH_MARR_1"/>
    <property type="match status" value="1"/>
</dbReference>
<protein>
    <submittedName>
        <fullName evidence="5">Homoprotocatechuate degradation regulator HpaR</fullName>
    </submittedName>
</protein>
<dbReference type="SMART" id="SM00347">
    <property type="entry name" value="HTH_MARR"/>
    <property type="match status" value="1"/>
</dbReference>
<dbReference type="SUPFAM" id="SSF46785">
    <property type="entry name" value="Winged helix' DNA-binding domain"/>
    <property type="match status" value="1"/>
</dbReference>
<keyword evidence="3" id="KW-0804">Transcription</keyword>
<name>A0A2P8F378_9GAMM</name>
<dbReference type="Pfam" id="PF01047">
    <property type="entry name" value="MarR"/>
    <property type="match status" value="1"/>
</dbReference>
<dbReference type="AlphaFoldDB" id="A0A2P8F378"/>
<gene>
    <name evidence="5" type="ORF">CLV44_10266</name>
</gene>
<feature type="domain" description="HTH marR-type" evidence="4">
    <location>
        <begin position="19"/>
        <end position="151"/>
    </location>
</feature>
<dbReference type="GO" id="GO:0045892">
    <property type="term" value="P:negative regulation of DNA-templated transcription"/>
    <property type="evidence" value="ECO:0007669"/>
    <property type="project" value="InterPro"/>
</dbReference>
<organism evidence="5 6">
    <name type="scientific">Marinobacterium halophilum</name>
    <dbReference type="NCBI Taxonomy" id="267374"/>
    <lineage>
        <taxon>Bacteria</taxon>
        <taxon>Pseudomonadati</taxon>
        <taxon>Pseudomonadota</taxon>
        <taxon>Gammaproteobacteria</taxon>
        <taxon>Oceanospirillales</taxon>
        <taxon>Oceanospirillaceae</taxon>
        <taxon>Marinobacterium</taxon>
    </lineage>
</organism>
<dbReference type="InterPro" id="IPR036388">
    <property type="entry name" value="WH-like_DNA-bd_sf"/>
</dbReference>
<dbReference type="PRINTS" id="PR00598">
    <property type="entry name" value="HTHMARR"/>
</dbReference>
<dbReference type="InterPro" id="IPR036390">
    <property type="entry name" value="WH_DNA-bd_sf"/>
</dbReference>
<keyword evidence="2" id="KW-0238">DNA-binding</keyword>
<dbReference type="PANTHER" id="PTHR42756">
    <property type="entry name" value="TRANSCRIPTIONAL REGULATOR, MARR"/>
    <property type="match status" value="1"/>
</dbReference>
<dbReference type="GO" id="GO:0003700">
    <property type="term" value="F:DNA-binding transcription factor activity"/>
    <property type="evidence" value="ECO:0007669"/>
    <property type="project" value="InterPro"/>
</dbReference>
<dbReference type="InterPro" id="IPR012712">
    <property type="entry name" value="HpaR/FarR"/>
</dbReference>
<evidence type="ECO:0000259" key="4">
    <source>
        <dbReference type="PROSITE" id="PS50995"/>
    </source>
</evidence>